<evidence type="ECO:0000256" key="5">
    <source>
        <dbReference type="ARBA" id="ARBA00023266"/>
    </source>
</evidence>
<dbReference type="EC" id="2.7.9.3" evidence="8"/>
<dbReference type="Gene3D" id="3.30.1330.10">
    <property type="entry name" value="PurM-like, N-terminal domain"/>
    <property type="match status" value="1"/>
</dbReference>
<proteinExistence type="predicted"/>
<name>A0A928VPS0_9CYAN</name>
<comment type="caution">
    <text evidence="8">The sequence shown here is derived from an EMBL/GenBank/DDBJ whole genome shotgun (WGS) entry which is preliminary data.</text>
</comment>
<dbReference type="Gene3D" id="3.90.650.10">
    <property type="entry name" value="PurM-like C-terminal domain"/>
    <property type="match status" value="1"/>
</dbReference>
<dbReference type="GO" id="GO:0005524">
    <property type="term" value="F:ATP binding"/>
    <property type="evidence" value="ECO:0007669"/>
    <property type="project" value="UniProtKB-KW"/>
</dbReference>
<sequence length="398" mass="42433">MARFDRALLGRIALHPASSSSLRQRWKSWEKLVLERSGLVLVGEAGLPPPLSGGNMRCSGCGAKVGASVLAQVLARIQAGQTADSVVLGLDQPDDAAVLQVPSDRLLVQTVDYFPALVDDPFVFGQIAANHSLSDLFAMGASAETVLAIVTLPYATESKQAETLFQLLSGALKTLEITQTQLVGGHTLEGEKLMFGLTCNGLVAADQILKKSGMQPDDCLVLTKPLGTGTLFAAQMRYQAKPAWIDMAIETMLQSNYPAAQIFLQHHATACTDVTGFGLLGHLVEMVRASSVHVTLELAAIACLPGAVQMTQQGIVSSLYAQNQRAQNWIANLSEVASQPKFPLLFDPQTAGGLLATVPADRLTDCLNRLQRAGYRSHLIGRVKPTLENGALPITIEA</sequence>
<gene>
    <name evidence="8" type="primary">selD</name>
    <name evidence="8" type="ORF">IQ266_17690</name>
</gene>
<keyword evidence="9" id="KW-1185">Reference proteome</keyword>
<feature type="domain" description="PurM-like C-terminal" evidence="7">
    <location>
        <begin position="215"/>
        <end position="385"/>
    </location>
</feature>
<dbReference type="CDD" id="cd02195">
    <property type="entry name" value="SelD"/>
    <property type="match status" value="1"/>
</dbReference>
<dbReference type="InterPro" id="IPR004536">
    <property type="entry name" value="SPS/SelD"/>
</dbReference>
<evidence type="ECO:0000256" key="4">
    <source>
        <dbReference type="ARBA" id="ARBA00022840"/>
    </source>
</evidence>
<dbReference type="InterPro" id="IPR010918">
    <property type="entry name" value="PurM-like_C_dom"/>
</dbReference>
<keyword evidence="2" id="KW-0547">Nucleotide-binding</keyword>
<dbReference type="AlphaFoldDB" id="A0A928VPS0"/>
<keyword evidence="1 8" id="KW-0808">Transferase</keyword>
<dbReference type="Proteomes" id="UP000625316">
    <property type="component" value="Unassembled WGS sequence"/>
</dbReference>
<dbReference type="GO" id="GO:0005737">
    <property type="term" value="C:cytoplasm"/>
    <property type="evidence" value="ECO:0007669"/>
    <property type="project" value="TreeGrafter"/>
</dbReference>
<evidence type="ECO:0000256" key="3">
    <source>
        <dbReference type="ARBA" id="ARBA00022777"/>
    </source>
</evidence>
<dbReference type="GO" id="GO:0004756">
    <property type="term" value="F:selenide, water dikinase activity"/>
    <property type="evidence" value="ECO:0007669"/>
    <property type="project" value="UniProtKB-EC"/>
</dbReference>
<organism evidence="8 9">
    <name type="scientific">Romeriopsis navalis LEGE 11480</name>
    <dbReference type="NCBI Taxonomy" id="2777977"/>
    <lineage>
        <taxon>Bacteria</taxon>
        <taxon>Bacillati</taxon>
        <taxon>Cyanobacteriota</taxon>
        <taxon>Cyanophyceae</taxon>
        <taxon>Leptolyngbyales</taxon>
        <taxon>Leptolyngbyaceae</taxon>
        <taxon>Romeriopsis</taxon>
        <taxon>Romeriopsis navalis</taxon>
    </lineage>
</organism>
<keyword evidence="4" id="KW-0067">ATP-binding</keyword>
<dbReference type="InterPro" id="IPR036921">
    <property type="entry name" value="PurM-like_N_sf"/>
</dbReference>
<dbReference type="PANTHER" id="PTHR10256">
    <property type="entry name" value="SELENIDE, WATER DIKINASE"/>
    <property type="match status" value="1"/>
</dbReference>
<feature type="domain" description="PurM-like N-terminal" evidence="6">
    <location>
        <begin position="94"/>
        <end position="203"/>
    </location>
</feature>
<protein>
    <submittedName>
        <fullName evidence="8">Selenide, water dikinase SelD</fullName>
        <ecNumber evidence="8">2.7.9.3</ecNumber>
    </submittedName>
</protein>
<reference evidence="8" key="1">
    <citation type="submission" date="2020-10" db="EMBL/GenBank/DDBJ databases">
        <authorList>
            <person name="Castelo-Branco R."/>
            <person name="Eusebio N."/>
            <person name="Adriana R."/>
            <person name="Vieira A."/>
            <person name="Brugerolle De Fraissinette N."/>
            <person name="Rezende De Castro R."/>
            <person name="Schneider M.P."/>
            <person name="Vasconcelos V."/>
            <person name="Leao P.N."/>
        </authorList>
    </citation>
    <scope>NUCLEOTIDE SEQUENCE</scope>
    <source>
        <strain evidence="8">LEGE 11480</strain>
    </source>
</reference>
<dbReference type="EMBL" id="JADEXQ010000069">
    <property type="protein sequence ID" value="MBE9031568.1"/>
    <property type="molecule type" value="Genomic_DNA"/>
</dbReference>
<dbReference type="PANTHER" id="PTHR10256:SF0">
    <property type="entry name" value="INACTIVE SELENIDE, WATER DIKINASE-LIKE PROTEIN-RELATED"/>
    <property type="match status" value="1"/>
</dbReference>
<dbReference type="InterPro" id="IPR036676">
    <property type="entry name" value="PurM-like_C_sf"/>
</dbReference>
<keyword evidence="3" id="KW-0418">Kinase</keyword>
<evidence type="ECO:0000259" key="6">
    <source>
        <dbReference type="Pfam" id="PF00586"/>
    </source>
</evidence>
<dbReference type="NCBIfam" id="TIGR00476">
    <property type="entry name" value="selD"/>
    <property type="match status" value="1"/>
</dbReference>
<dbReference type="GO" id="GO:0016260">
    <property type="term" value="P:selenocysteine biosynthetic process"/>
    <property type="evidence" value="ECO:0007669"/>
    <property type="project" value="TreeGrafter"/>
</dbReference>
<evidence type="ECO:0000313" key="8">
    <source>
        <dbReference type="EMBL" id="MBE9031568.1"/>
    </source>
</evidence>
<evidence type="ECO:0000313" key="9">
    <source>
        <dbReference type="Proteomes" id="UP000625316"/>
    </source>
</evidence>
<dbReference type="InterPro" id="IPR016188">
    <property type="entry name" value="PurM-like_N"/>
</dbReference>
<keyword evidence="5" id="KW-0711">Selenium</keyword>
<dbReference type="Pfam" id="PF00586">
    <property type="entry name" value="AIRS"/>
    <property type="match status" value="1"/>
</dbReference>
<evidence type="ECO:0000256" key="2">
    <source>
        <dbReference type="ARBA" id="ARBA00022741"/>
    </source>
</evidence>
<dbReference type="SUPFAM" id="SSF55326">
    <property type="entry name" value="PurM N-terminal domain-like"/>
    <property type="match status" value="1"/>
</dbReference>
<dbReference type="Pfam" id="PF02769">
    <property type="entry name" value="AIRS_C"/>
    <property type="match status" value="1"/>
</dbReference>
<dbReference type="SUPFAM" id="SSF56042">
    <property type="entry name" value="PurM C-terminal domain-like"/>
    <property type="match status" value="1"/>
</dbReference>
<evidence type="ECO:0000259" key="7">
    <source>
        <dbReference type="Pfam" id="PF02769"/>
    </source>
</evidence>
<evidence type="ECO:0000256" key="1">
    <source>
        <dbReference type="ARBA" id="ARBA00022679"/>
    </source>
</evidence>
<accession>A0A928VPS0</accession>